<keyword evidence="1" id="KW-0472">Membrane</keyword>
<evidence type="ECO:0000313" key="3">
    <source>
        <dbReference type="Proteomes" id="UP000028667"/>
    </source>
</evidence>
<protein>
    <submittedName>
        <fullName evidence="2">Uncharacterized protein</fullName>
    </submittedName>
</protein>
<gene>
    <name evidence="2" type="ORF">AaV_279</name>
</gene>
<sequence>MENSFDIFVEAFDADKPYLYIGLIVLLALLYILKLEKRDVSFMLMNIILYTAITTTIFYTYTKSEKRKITEKYINDVLSLLYDTDRENYEKFKEKLRETKTKSNDNISFIKKNITYLLGALFFLIFIVFYYINKNEISITSIGRNAYYLIILGLTEIFLTFFVITRIPLPNIVNLMDAFIRRRERCSKENVKQMISEDTKAKNCNNFKDDGDTCVVEDIHKFKCNNGRINRSRFIIDPTVT</sequence>
<dbReference type="EMBL" id="KJ645900">
    <property type="protein sequence ID" value="AII17022.1"/>
    <property type="molecule type" value="Genomic_DNA"/>
</dbReference>
<evidence type="ECO:0000256" key="1">
    <source>
        <dbReference type="SAM" id="Phobius"/>
    </source>
</evidence>
<dbReference type="Proteomes" id="UP000028667">
    <property type="component" value="Segment"/>
</dbReference>
<feature type="transmembrane region" description="Helical" evidence="1">
    <location>
        <begin position="17"/>
        <end position="33"/>
    </location>
</feature>
<dbReference type="RefSeq" id="YP_009052353.1">
    <property type="nucleotide sequence ID" value="NC_024697.1"/>
</dbReference>
<name>A0A076FH09_9VIRU</name>
<organism evidence="2 3">
    <name type="scientific">Aureococcus anophagefferens virus</name>
    <dbReference type="NCBI Taxonomy" id="1474867"/>
    <lineage>
        <taxon>Viruses</taxon>
        <taxon>Varidnaviria</taxon>
        <taxon>Bamfordvirae</taxon>
        <taxon>Nucleocytoviricota</taxon>
        <taxon>Megaviricetes</taxon>
        <taxon>Imitervirales</taxon>
        <taxon>Schizomimiviridae</taxon>
        <taxon>Kratosvirus</taxon>
        <taxon>Kratosvirus quantuckense</taxon>
    </lineage>
</organism>
<feature type="transmembrane region" description="Helical" evidence="1">
    <location>
        <begin position="114"/>
        <end position="133"/>
    </location>
</feature>
<evidence type="ECO:0000313" key="2">
    <source>
        <dbReference type="EMBL" id="AII17022.1"/>
    </source>
</evidence>
<keyword evidence="1" id="KW-0812">Transmembrane</keyword>
<reference evidence="2 3" key="1">
    <citation type="journal article" date="2014" name="Virology">
        <title>Genome of brown tide virus (AaV), the little giant of the Megaviridae, elucidates NCLDV genome expansion and host-virus coevolution.</title>
        <authorList>
            <person name="Moniruzzaman M."/>
            <person name="LeCleir G.R."/>
            <person name="Brown C.M."/>
            <person name="Gobler C.J."/>
            <person name="Bidle K.D."/>
            <person name="Wilson W.H."/>
            <person name="Wilhelm S.W."/>
        </authorList>
    </citation>
    <scope>NUCLEOTIDE SEQUENCE [LARGE SCALE GENOMIC DNA]</scope>
    <source>
        <strain evidence="2">BtV-01</strain>
    </source>
</reference>
<keyword evidence="1" id="KW-1133">Transmembrane helix</keyword>
<dbReference type="GeneID" id="20041738"/>
<accession>A0A076FH09</accession>
<dbReference type="KEGG" id="vg:20041738"/>
<feature type="transmembrane region" description="Helical" evidence="1">
    <location>
        <begin position="145"/>
        <end position="164"/>
    </location>
</feature>
<proteinExistence type="predicted"/>
<keyword evidence="3" id="KW-1185">Reference proteome</keyword>
<feature type="transmembrane region" description="Helical" evidence="1">
    <location>
        <begin position="40"/>
        <end position="61"/>
    </location>
</feature>